<evidence type="ECO:0000313" key="4">
    <source>
        <dbReference type="Proteomes" id="UP000450917"/>
    </source>
</evidence>
<proteinExistence type="predicted"/>
<dbReference type="EMBL" id="WNZX01000010">
    <property type="protein sequence ID" value="MUG71689.1"/>
    <property type="molecule type" value="Genomic_DNA"/>
</dbReference>
<keyword evidence="2" id="KW-0472">Membrane</keyword>
<protein>
    <submittedName>
        <fullName evidence="3">Uncharacterized protein</fullName>
    </submittedName>
</protein>
<evidence type="ECO:0000313" key="3">
    <source>
        <dbReference type="EMBL" id="MUG71689.1"/>
    </source>
</evidence>
<name>A0A7X2ZBD2_9BACL</name>
<comment type="caution">
    <text evidence="3">The sequence shown here is derived from an EMBL/GenBank/DDBJ whole genome shotgun (WGS) entry which is preliminary data.</text>
</comment>
<gene>
    <name evidence="3" type="ORF">GNP93_13510</name>
</gene>
<feature type="transmembrane region" description="Helical" evidence="2">
    <location>
        <begin position="48"/>
        <end position="69"/>
    </location>
</feature>
<organism evidence="3 4">
    <name type="scientific">Paenibacillus validus</name>
    <dbReference type="NCBI Taxonomy" id="44253"/>
    <lineage>
        <taxon>Bacteria</taxon>
        <taxon>Bacillati</taxon>
        <taxon>Bacillota</taxon>
        <taxon>Bacilli</taxon>
        <taxon>Bacillales</taxon>
        <taxon>Paenibacillaceae</taxon>
        <taxon>Paenibacillus</taxon>
    </lineage>
</organism>
<accession>A0A7X2ZBD2</accession>
<feature type="compositionally biased region" description="Basic and acidic residues" evidence="1">
    <location>
        <begin position="1"/>
        <end position="13"/>
    </location>
</feature>
<sequence>MSVKRILADRPHTQPESGTRAGSDVPEDHYLPPRKVVHPTEKEKWLRFFYRSLLWIFVLLVAGLLVWGWQRINA</sequence>
<feature type="region of interest" description="Disordered" evidence="1">
    <location>
        <begin position="1"/>
        <end position="30"/>
    </location>
</feature>
<keyword evidence="2" id="KW-1133">Transmembrane helix</keyword>
<dbReference type="RefSeq" id="WP_127607942.1">
    <property type="nucleotide sequence ID" value="NZ_JARTHJ010000149.1"/>
</dbReference>
<dbReference type="AlphaFoldDB" id="A0A7X2ZBD2"/>
<keyword evidence="2" id="KW-0812">Transmembrane</keyword>
<reference evidence="3 4" key="1">
    <citation type="submission" date="2019-11" db="EMBL/GenBank/DDBJ databases">
        <title>Draft genome sequences of five Paenibacillus species of dairy origin.</title>
        <authorList>
            <person name="Olajide A.M."/>
            <person name="Chen S."/>
            <person name="Lapointe G."/>
        </authorList>
    </citation>
    <scope>NUCLEOTIDE SEQUENCE [LARGE SCALE GENOMIC DNA]</scope>
    <source>
        <strain evidence="3 4">2CS3</strain>
    </source>
</reference>
<evidence type="ECO:0000256" key="1">
    <source>
        <dbReference type="SAM" id="MobiDB-lite"/>
    </source>
</evidence>
<dbReference type="Proteomes" id="UP000450917">
    <property type="component" value="Unassembled WGS sequence"/>
</dbReference>
<keyword evidence="4" id="KW-1185">Reference proteome</keyword>
<evidence type="ECO:0000256" key="2">
    <source>
        <dbReference type="SAM" id="Phobius"/>
    </source>
</evidence>